<gene>
    <name evidence="1" type="ORF">PENFLA_c004G06579</name>
</gene>
<keyword evidence="2" id="KW-1185">Reference proteome</keyword>
<comment type="caution">
    <text evidence="1">The sequence shown here is derived from an EMBL/GenBank/DDBJ whole genome shotgun (WGS) entry which is preliminary data.</text>
</comment>
<dbReference type="EMBL" id="MLQL01000004">
    <property type="protein sequence ID" value="OQE29142.1"/>
    <property type="molecule type" value="Genomic_DNA"/>
</dbReference>
<dbReference type="AlphaFoldDB" id="A0A1V6TRY4"/>
<dbReference type="OrthoDB" id="3045089at2759"/>
<proteinExistence type="predicted"/>
<organism evidence="1 2">
    <name type="scientific">Penicillium flavigenum</name>
    <dbReference type="NCBI Taxonomy" id="254877"/>
    <lineage>
        <taxon>Eukaryota</taxon>
        <taxon>Fungi</taxon>
        <taxon>Dikarya</taxon>
        <taxon>Ascomycota</taxon>
        <taxon>Pezizomycotina</taxon>
        <taxon>Eurotiomycetes</taxon>
        <taxon>Eurotiomycetidae</taxon>
        <taxon>Eurotiales</taxon>
        <taxon>Aspergillaceae</taxon>
        <taxon>Penicillium</taxon>
    </lineage>
</organism>
<evidence type="ECO:0000313" key="1">
    <source>
        <dbReference type="EMBL" id="OQE29142.1"/>
    </source>
</evidence>
<name>A0A1V6TRY4_9EURO</name>
<dbReference type="Proteomes" id="UP000191342">
    <property type="component" value="Unassembled WGS sequence"/>
</dbReference>
<accession>A0A1V6TRY4</accession>
<protein>
    <recommendedName>
        <fullName evidence="3">Fungal N-terminal domain-containing protein</fullName>
    </recommendedName>
</protein>
<reference evidence="2" key="1">
    <citation type="journal article" date="2017" name="Nat. Microbiol.">
        <title>Global analysis of biosynthetic gene clusters reveals vast potential of secondary metabolite production in Penicillium species.</title>
        <authorList>
            <person name="Nielsen J.C."/>
            <person name="Grijseels S."/>
            <person name="Prigent S."/>
            <person name="Ji B."/>
            <person name="Dainat J."/>
            <person name="Nielsen K.F."/>
            <person name="Frisvad J.C."/>
            <person name="Workman M."/>
            <person name="Nielsen J."/>
        </authorList>
    </citation>
    <scope>NUCLEOTIDE SEQUENCE [LARGE SCALE GENOMIC DNA]</scope>
    <source>
        <strain evidence="2">IBT 14082</strain>
    </source>
</reference>
<dbReference type="STRING" id="254877.A0A1V6TRY4"/>
<evidence type="ECO:0000313" key="2">
    <source>
        <dbReference type="Proteomes" id="UP000191342"/>
    </source>
</evidence>
<sequence length="644" mass="73027">MHSSLGIVEIPALAKVTWDLYNQCQIIAKDAPAGFQRLVTELGSLQGTLRTFADDVNSNAFFFEKMDQDHKQTFERSLGACLGTLQRLKELLVRLKGFETGDGKGFWQKIKWATQRIQIEDIRSKIMVHTCNLSLCISSIGNASLVRLEKTMVLAMEEDEQIVLSTEASPVRDTDSVVSPMSPGVVELPANNEEECEIDMIQEVRDRMSELANNRSSVGSSKVKHTSTSSKSAVWQREPVDAPEFTESVIFKSSVGMFEQLKMPTMKSMNPPVVVKSCEVRILERSFGEAWRSIRRMVITSSAAEKSPRTTELSMPFSGVQINRGNMSRQLVLQWSDTCQARSDKTDGNYNTLYSYVYDDTAPNIGVGLQFHSHQEAEEFEKAVLELNFRPDFSWTQSSGSGLIYNAVGAGTEHKQYKAVLVFRTHASWRYSDLYYIYRDADYTYDHSSSSIHFPRIYCTDYISTHVDQLYHPEIPVTFSHCDKKISQTTIEFGNDFVARSFLSSLSPLYELLYSRRIQSLSTKSTSVFGFQMSGKRSADIQLWRRGTDFQLAARWDDSVPDKWLTMAVPSEFIDCSKENTRVTLPRLPYLRGMTLDMMNVMARSPKISNAKNKEGAMPISFQTSKDRDEFLALLQGQQLPKFL</sequence>
<evidence type="ECO:0008006" key="3">
    <source>
        <dbReference type="Google" id="ProtNLM"/>
    </source>
</evidence>